<evidence type="ECO:0000256" key="1">
    <source>
        <dbReference type="ARBA" id="ARBA00022741"/>
    </source>
</evidence>
<reference evidence="5" key="1">
    <citation type="submission" date="2023-03" db="EMBL/GenBank/DDBJ databases">
        <title>Amycolatopsis taiwanensis NBRC 103393.</title>
        <authorList>
            <person name="Ichikawa N."/>
            <person name="Sato H."/>
            <person name="Tonouchi N."/>
        </authorList>
    </citation>
    <scope>NUCLEOTIDE SEQUENCE</scope>
    <source>
        <strain evidence="5">NBRC 103393</strain>
    </source>
</reference>
<comment type="caution">
    <text evidence="5">The sequence shown here is derived from an EMBL/GenBank/DDBJ whole genome shotgun (WGS) entry which is preliminary data.</text>
</comment>
<keyword evidence="6" id="KW-1185">Reference proteome</keyword>
<dbReference type="InterPro" id="IPR029000">
    <property type="entry name" value="Cyclophilin-like_dom_sf"/>
</dbReference>
<dbReference type="Gene3D" id="3.30.1360.40">
    <property type="match status" value="1"/>
</dbReference>
<dbReference type="InterPro" id="IPR003833">
    <property type="entry name" value="CT_C_D"/>
</dbReference>
<gene>
    <name evidence="5" type="ORF">Atai01_62460</name>
</gene>
<dbReference type="Pfam" id="PF02682">
    <property type="entry name" value="CT_C_D"/>
    <property type="match status" value="1"/>
</dbReference>
<dbReference type="Gene3D" id="2.40.100.10">
    <property type="entry name" value="Cyclophilin-like"/>
    <property type="match status" value="1"/>
</dbReference>
<evidence type="ECO:0000256" key="2">
    <source>
        <dbReference type="ARBA" id="ARBA00022801"/>
    </source>
</evidence>
<dbReference type="GO" id="GO:0016787">
    <property type="term" value="F:hydrolase activity"/>
    <property type="evidence" value="ECO:0007669"/>
    <property type="project" value="UniProtKB-KW"/>
</dbReference>
<dbReference type="PANTHER" id="PTHR34698:SF2">
    <property type="entry name" value="5-OXOPROLINASE SUBUNIT B"/>
    <property type="match status" value="1"/>
</dbReference>
<sequence length="320" mass="35373">MSGIVAHRAATDEHPAVTYRAAGDRCLLVEYGEIALDLELNFFTIATMASLAEHMPPGLVEAAPGFRSLLLNYSPSVISQKTLVGALDELHDAQRPVRSLALAGRRITLPIAFDDSASREAVGRYAAITRPDAPNVQNGSNIEYLVEYNGLDGPQALYDAVLGTDWWTAYNGFFPGLPFLYPLDPRHAITAPRYNPTRRWTAASTVGIGGPCVAIYPVESGGSYQLFGRTVPIYDHLGRHDVFRDDPLLIRPGDRIQFEWVTEEELIHARREVLENRYTYTIRDEVFIVADHLARNAELAGEAARLRANREAAASRMAVP</sequence>
<evidence type="ECO:0000256" key="3">
    <source>
        <dbReference type="ARBA" id="ARBA00022840"/>
    </source>
</evidence>
<keyword evidence="3" id="KW-0067">ATP-binding</keyword>
<dbReference type="SUPFAM" id="SSF50891">
    <property type="entry name" value="Cyclophilin-like"/>
    <property type="match status" value="1"/>
</dbReference>
<dbReference type="EMBL" id="BSTI01000017">
    <property type="protein sequence ID" value="GLY69627.1"/>
    <property type="molecule type" value="Genomic_DNA"/>
</dbReference>
<dbReference type="RefSeq" id="WP_285489112.1">
    <property type="nucleotide sequence ID" value="NZ_BSTI01000017.1"/>
</dbReference>
<dbReference type="SMART" id="SM00796">
    <property type="entry name" value="AHS1"/>
    <property type="match status" value="1"/>
</dbReference>
<evidence type="ECO:0000313" key="6">
    <source>
        <dbReference type="Proteomes" id="UP001165136"/>
    </source>
</evidence>
<organism evidence="5 6">
    <name type="scientific">Amycolatopsis taiwanensis</name>
    <dbReference type="NCBI Taxonomy" id="342230"/>
    <lineage>
        <taxon>Bacteria</taxon>
        <taxon>Bacillati</taxon>
        <taxon>Actinomycetota</taxon>
        <taxon>Actinomycetes</taxon>
        <taxon>Pseudonocardiales</taxon>
        <taxon>Pseudonocardiaceae</taxon>
        <taxon>Amycolatopsis</taxon>
    </lineage>
</organism>
<dbReference type="InterPro" id="IPR010016">
    <property type="entry name" value="PxpB"/>
</dbReference>
<evidence type="ECO:0000259" key="4">
    <source>
        <dbReference type="SMART" id="SM00796"/>
    </source>
</evidence>
<keyword evidence="1" id="KW-0547">Nucleotide-binding</keyword>
<evidence type="ECO:0000313" key="5">
    <source>
        <dbReference type="EMBL" id="GLY69627.1"/>
    </source>
</evidence>
<dbReference type="Proteomes" id="UP001165136">
    <property type="component" value="Unassembled WGS sequence"/>
</dbReference>
<dbReference type="GO" id="GO:0005524">
    <property type="term" value="F:ATP binding"/>
    <property type="evidence" value="ECO:0007669"/>
    <property type="project" value="UniProtKB-KW"/>
</dbReference>
<keyword evidence="2" id="KW-0378">Hydrolase</keyword>
<dbReference type="SUPFAM" id="SSF160467">
    <property type="entry name" value="PH0987 N-terminal domain-like"/>
    <property type="match status" value="1"/>
</dbReference>
<name>A0A9W6R8R4_9PSEU</name>
<dbReference type="PANTHER" id="PTHR34698">
    <property type="entry name" value="5-OXOPROLINASE SUBUNIT B"/>
    <property type="match status" value="1"/>
</dbReference>
<proteinExistence type="predicted"/>
<feature type="domain" description="Carboxyltransferase" evidence="4">
    <location>
        <begin position="17"/>
        <end position="250"/>
    </location>
</feature>
<dbReference type="AlphaFoldDB" id="A0A9W6R8R4"/>
<protein>
    <recommendedName>
        <fullName evidence="4">Carboxyltransferase domain-containing protein</fullName>
    </recommendedName>
</protein>
<accession>A0A9W6R8R4</accession>